<dbReference type="OrthoDB" id="183043at2"/>
<dbReference type="AlphaFoldDB" id="A0A1G8E0I6"/>
<gene>
    <name evidence="1" type="ORF">SAMN05421742_1094</name>
</gene>
<evidence type="ECO:0000313" key="1">
    <source>
        <dbReference type="EMBL" id="SDH63482.1"/>
    </source>
</evidence>
<dbReference type="RefSeq" id="WP_092620860.1">
    <property type="nucleotide sequence ID" value="NZ_FNCV01000009.1"/>
</dbReference>
<dbReference type="InterPro" id="IPR009953">
    <property type="entry name" value="DRA_trans"/>
</dbReference>
<evidence type="ECO:0000313" key="2">
    <source>
        <dbReference type="Proteomes" id="UP000217076"/>
    </source>
</evidence>
<dbReference type="GO" id="GO:0030701">
    <property type="term" value="F:NAD+-dinitrogen-reductase ADP-D-ribosyltransferase activity"/>
    <property type="evidence" value="ECO:0007669"/>
    <property type="project" value="InterPro"/>
</dbReference>
<dbReference type="Proteomes" id="UP000217076">
    <property type="component" value="Unassembled WGS sequence"/>
</dbReference>
<keyword evidence="1" id="KW-0808">Transferase</keyword>
<organism evidence="1 2">
    <name type="scientific">Roseospirillum parvum</name>
    <dbReference type="NCBI Taxonomy" id="83401"/>
    <lineage>
        <taxon>Bacteria</taxon>
        <taxon>Pseudomonadati</taxon>
        <taxon>Pseudomonadota</taxon>
        <taxon>Alphaproteobacteria</taxon>
        <taxon>Rhodospirillales</taxon>
        <taxon>Rhodospirillaceae</taxon>
        <taxon>Roseospirillum</taxon>
    </lineage>
</organism>
<protein>
    <submittedName>
        <fullName evidence="1">NAD+---dinitrogen-reductase ADP-D-ribosyltransferase</fullName>
    </submittedName>
</protein>
<dbReference type="Pfam" id="PF07357">
    <property type="entry name" value="DRAT"/>
    <property type="match status" value="1"/>
</dbReference>
<dbReference type="GO" id="GO:0009399">
    <property type="term" value="P:nitrogen fixation"/>
    <property type="evidence" value="ECO:0007669"/>
    <property type="project" value="InterPro"/>
</dbReference>
<dbReference type="EMBL" id="FNCV01000009">
    <property type="protein sequence ID" value="SDH63482.1"/>
    <property type="molecule type" value="Genomic_DNA"/>
</dbReference>
<sequence length="280" mass="31540">MAAPSDPTTPTAPIGHSTNLLGIPTELLASLAFNDHPIGLSLAGVREMHPRLFEMLGLAETLPEAGEAFHAYMMAVFGIDPEQRERKIGRREDGARRYRSSYLRLLRGWGYDSNGPEGAVIKGWAESRFGLFPTYHKAPIRRLSGQPWIGYVEEKMSSRFHNNAIQSQLDLVYEFCQWALRRFVLKGRRHLELYRAVNDFAEHQVLDRPSKRQAVVRMNSVVSFSTERETADCFGDTIMTAQVPAVKVLFFSGLLPSHPLKAESEVLVIGGTYRVETSYL</sequence>
<reference evidence="2" key="1">
    <citation type="submission" date="2016-10" db="EMBL/GenBank/DDBJ databases">
        <authorList>
            <person name="Varghese N."/>
            <person name="Submissions S."/>
        </authorList>
    </citation>
    <scope>NUCLEOTIDE SEQUENCE [LARGE SCALE GENOMIC DNA]</scope>
    <source>
        <strain evidence="2">930I</strain>
    </source>
</reference>
<accession>A0A1G8E0I6</accession>
<dbReference type="STRING" id="83401.SAMN05421742_1094"/>
<name>A0A1G8E0I6_9PROT</name>
<proteinExistence type="predicted"/>
<keyword evidence="2" id="KW-1185">Reference proteome</keyword>